<accession>A0A429GW63</accession>
<evidence type="ECO:0000313" key="13">
    <source>
        <dbReference type="Proteomes" id="UP000277582"/>
    </source>
</evidence>
<dbReference type="NCBIfam" id="TIGR03680">
    <property type="entry name" value="eif2g_arch"/>
    <property type="match status" value="1"/>
</dbReference>
<evidence type="ECO:0000256" key="4">
    <source>
        <dbReference type="ARBA" id="ARBA00022723"/>
    </source>
</evidence>
<keyword evidence="7" id="KW-0460">Magnesium</keyword>
<keyword evidence="4" id="KW-0479">Metal-binding</keyword>
<evidence type="ECO:0000256" key="5">
    <source>
        <dbReference type="ARBA" id="ARBA00022741"/>
    </source>
</evidence>
<dbReference type="PANTHER" id="PTHR42854">
    <property type="entry name" value="EUKARYOTIC TRANSLATION INITIATION FACTOR 2 SUBUNIT 3 FAMILY MEMBER"/>
    <property type="match status" value="1"/>
</dbReference>
<reference evidence="12 13" key="1">
    <citation type="submission" date="2018-10" db="EMBL/GenBank/DDBJ databases">
        <title>Co-occurring genomic capacity for anaerobic methane metabolism and dissimilatory sulfite reduction discovered in the Korarchaeota.</title>
        <authorList>
            <person name="Mckay L.J."/>
            <person name="Dlakic M."/>
            <person name="Fields M.W."/>
            <person name="Delmont T.O."/>
            <person name="Eren A.M."/>
            <person name="Jay Z.J."/>
            <person name="Klingelsmith K.B."/>
            <person name="Rusch D.B."/>
            <person name="Inskeep W.P."/>
        </authorList>
    </citation>
    <scope>NUCLEOTIDE SEQUENCE [LARGE SCALE GENOMIC DNA]</scope>
    <source>
        <strain evidence="12 13">MDKW</strain>
    </source>
</reference>
<dbReference type="PROSITE" id="PS51722">
    <property type="entry name" value="G_TR_2"/>
    <property type="match status" value="1"/>
</dbReference>
<dbReference type="CDD" id="cd15490">
    <property type="entry name" value="eIF2_gamma_III"/>
    <property type="match status" value="1"/>
</dbReference>
<evidence type="ECO:0000256" key="3">
    <source>
        <dbReference type="ARBA" id="ARBA00022540"/>
    </source>
</evidence>
<evidence type="ECO:0000256" key="2">
    <source>
        <dbReference type="ARBA" id="ARBA00011986"/>
    </source>
</evidence>
<dbReference type="Pfam" id="PF03144">
    <property type="entry name" value="GTP_EFTU_D2"/>
    <property type="match status" value="1"/>
</dbReference>
<evidence type="ECO:0000256" key="1">
    <source>
        <dbReference type="ARBA" id="ARBA00005388"/>
    </source>
</evidence>
<dbReference type="CDD" id="cd01888">
    <property type="entry name" value="eIF2_gamma"/>
    <property type="match status" value="1"/>
</dbReference>
<dbReference type="InterPro" id="IPR044127">
    <property type="entry name" value="eIF2g_dom_2"/>
</dbReference>
<dbReference type="GO" id="GO:0003743">
    <property type="term" value="F:translation initiation factor activity"/>
    <property type="evidence" value="ECO:0007669"/>
    <property type="project" value="UniProtKB-KW"/>
</dbReference>
<protein>
    <recommendedName>
        <fullName evidence="2">protein-synthesizing GTPase</fullName>
        <ecNumber evidence="2">3.6.5.3</ecNumber>
    </recommendedName>
</protein>
<keyword evidence="6" id="KW-0378">Hydrolase</keyword>
<feature type="domain" description="Tr-type G" evidence="11">
    <location>
        <begin position="7"/>
        <end position="204"/>
    </location>
</feature>
<dbReference type="InterPro" id="IPR000795">
    <property type="entry name" value="T_Tr_GTP-bd_dom"/>
</dbReference>
<dbReference type="GO" id="GO:0005829">
    <property type="term" value="C:cytosol"/>
    <property type="evidence" value="ECO:0007669"/>
    <property type="project" value="TreeGrafter"/>
</dbReference>
<sequence length="414" mass="45331">MLSERIQPEMNIGTAGHVDHGKSTLVQALTGVWPEKHSEELKRGITIKLGYANAELRKCPNCDEPKCYTTSRKCPVDGNDTVLIRKVSIVDCPGHDTLMATMLSGATLMDAALLVIASNEPVPQPQTREHLAALKIMEVKNIIVVQTKIELVSREEAVKNYESIVTFLEENLGYVPPIIPVSALHGVNINYLVREMVKRFIPPERDLSKPPRMLVARSFDVNRPGTKPSDLKGGVIGGAISQGKFRVGDEIEIRPGVHVGGKYMPLTTVIVSLKSEDIDLEEAKPGGLIGVGTKLDPSLTKADNMKGNVVGLINELPPVFSSIDVEASFFEKIVGFKEEIKVEQPKVGDLLQISIGTATVPAILEERRGDLMSLTLRIPVCTELEQRLAISMRVSGRWRLVGHGLIKGGKEYKQ</sequence>
<keyword evidence="5" id="KW-0547">Nucleotide-binding</keyword>
<evidence type="ECO:0000256" key="7">
    <source>
        <dbReference type="ARBA" id="ARBA00022842"/>
    </source>
</evidence>
<dbReference type="AlphaFoldDB" id="A0A429GW63"/>
<proteinExistence type="inferred from homology"/>
<evidence type="ECO:0000259" key="11">
    <source>
        <dbReference type="PROSITE" id="PS51722"/>
    </source>
</evidence>
<dbReference type="Gene3D" id="3.40.50.300">
    <property type="entry name" value="P-loop containing nucleotide triphosphate hydrolases"/>
    <property type="match status" value="1"/>
</dbReference>
<dbReference type="InterPro" id="IPR015256">
    <property type="entry name" value="eIF2g_C"/>
</dbReference>
<dbReference type="Gene3D" id="2.40.30.10">
    <property type="entry name" value="Translation factors"/>
    <property type="match status" value="2"/>
</dbReference>
<evidence type="ECO:0000313" key="12">
    <source>
        <dbReference type="EMBL" id="RSN78003.1"/>
    </source>
</evidence>
<keyword evidence="9" id="KW-0342">GTP-binding</keyword>
<dbReference type="InterPro" id="IPR050543">
    <property type="entry name" value="eIF2G"/>
</dbReference>
<dbReference type="OrthoDB" id="7798at2157"/>
<dbReference type="InterPro" id="IPR004161">
    <property type="entry name" value="EFTu-like_2"/>
</dbReference>
<dbReference type="GO" id="GO:0005525">
    <property type="term" value="F:GTP binding"/>
    <property type="evidence" value="ECO:0007669"/>
    <property type="project" value="UniProtKB-KW"/>
</dbReference>
<dbReference type="FunFam" id="2.40.30.10:FF:000009">
    <property type="entry name" value="Eukaryotic translation initiation factor 2 subunit gamma"/>
    <property type="match status" value="1"/>
</dbReference>
<dbReference type="InterPro" id="IPR022424">
    <property type="entry name" value="TIF2_gsu"/>
</dbReference>
<dbReference type="InterPro" id="IPR044128">
    <property type="entry name" value="eIF2g_GTP-bd"/>
</dbReference>
<organism evidence="12 13">
    <name type="scientific">Candidatus Methanodesulfokora washburnensis</name>
    <dbReference type="NCBI Taxonomy" id="2478471"/>
    <lineage>
        <taxon>Archaea</taxon>
        <taxon>Thermoproteota</taxon>
        <taxon>Candidatus Korarchaeia</taxon>
        <taxon>Candidatus Korarchaeia incertae sedis</taxon>
        <taxon>Candidatus Methanodesulfokora</taxon>
    </lineage>
</organism>
<gene>
    <name evidence="12" type="ORF">D6D85_01665</name>
</gene>
<dbReference type="InterPro" id="IPR009001">
    <property type="entry name" value="Transl_elong_EF1A/Init_IF2_C"/>
</dbReference>
<dbReference type="SUPFAM" id="SSF50465">
    <property type="entry name" value="EF-Tu/eEF-1alpha/eIF2-gamma C-terminal domain"/>
    <property type="match status" value="1"/>
</dbReference>
<comment type="catalytic activity">
    <reaction evidence="10">
        <text>GTP + H2O = GDP + phosphate + H(+)</text>
        <dbReference type="Rhea" id="RHEA:19669"/>
        <dbReference type="ChEBI" id="CHEBI:15377"/>
        <dbReference type="ChEBI" id="CHEBI:15378"/>
        <dbReference type="ChEBI" id="CHEBI:37565"/>
        <dbReference type="ChEBI" id="CHEBI:43474"/>
        <dbReference type="ChEBI" id="CHEBI:58189"/>
        <dbReference type="EC" id="3.6.5.3"/>
    </reaction>
</comment>
<keyword evidence="8" id="KW-0648">Protein biosynthesis</keyword>
<comment type="similarity">
    <text evidence="1">Belongs to the TRAFAC class translation factor GTPase superfamily. Classic translation factor GTPase family. EIF2G subfamily.</text>
</comment>
<dbReference type="CDD" id="cd03688">
    <property type="entry name" value="eIF2_gamma_II"/>
    <property type="match status" value="1"/>
</dbReference>
<dbReference type="Proteomes" id="UP000277582">
    <property type="component" value="Unassembled WGS sequence"/>
</dbReference>
<dbReference type="EMBL" id="RCOS01000026">
    <property type="protein sequence ID" value="RSN78003.1"/>
    <property type="molecule type" value="Genomic_DNA"/>
</dbReference>
<dbReference type="GO" id="GO:0000049">
    <property type="term" value="F:tRNA binding"/>
    <property type="evidence" value="ECO:0007669"/>
    <property type="project" value="InterPro"/>
</dbReference>
<evidence type="ECO:0000256" key="10">
    <source>
        <dbReference type="ARBA" id="ARBA00048107"/>
    </source>
</evidence>
<evidence type="ECO:0000256" key="8">
    <source>
        <dbReference type="ARBA" id="ARBA00022917"/>
    </source>
</evidence>
<dbReference type="EC" id="3.6.5.3" evidence="2"/>
<dbReference type="GO" id="GO:0003924">
    <property type="term" value="F:GTPase activity"/>
    <property type="evidence" value="ECO:0007669"/>
    <property type="project" value="InterPro"/>
</dbReference>
<dbReference type="PRINTS" id="PR00315">
    <property type="entry name" value="ELONGATNFCT"/>
</dbReference>
<keyword evidence="3 12" id="KW-0396">Initiation factor</keyword>
<name>A0A429GW63_9CREN</name>
<keyword evidence="13" id="KW-1185">Reference proteome</keyword>
<dbReference type="FunFam" id="2.40.30.10:FF:000075">
    <property type="entry name" value="Translation initiation factor 2 subunit gamma"/>
    <property type="match status" value="1"/>
</dbReference>
<dbReference type="Pfam" id="PF00009">
    <property type="entry name" value="GTP_EFTU"/>
    <property type="match status" value="1"/>
</dbReference>
<dbReference type="SUPFAM" id="SSF52540">
    <property type="entry name" value="P-loop containing nucleoside triphosphate hydrolases"/>
    <property type="match status" value="1"/>
</dbReference>
<dbReference type="InterPro" id="IPR027417">
    <property type="entry name" value="P-loop_NTPase"/>
</dbReference>
<dbReference type="NCBIfam" id="NF003077">
    <property type="entry name" value="PRK04000.1"/>
    <property type="match status" value="1"/>
</dbReference>
<dbReference type="GO" id="GO:0001731">
    <property type="term" value="P:formation of translation preinitiation complex"/>
    <property type="evidence" value="ECO:0007669"/>
    <property type="project" value="TreeGrafter"/>
</dbReference>
<dbReference type="FunFam" id="3.40.50.300:FF:000065">
    <property type="entry name" value="Eukaryotic translation initiation factor 2 subunit gamma"/>
    <property type="match status" value="1"/>
</dbReference>
<dbReference type="PANTHER" id="PTHR42854:SF3">
    <property type="entry name" value="EUKARYOTIC TRANSLATION INITIATION FACTOR 2 SUBUNIT 3-RELATED"/>
    <property type="match status" value="1"/>
</dbReference>
<dbReference type="GO" id="GO:0046872">
    <property type="term" value="F:metal ion binding"/>
    <property type="evidence" value="ECO:0007669"/>
    <property type="project" value="UniProtKB-KW"/>
</dbReference>
<dbReference type="InterPro" id="IPR009000">
    <property type="entry name" value="Transl_B-barrel_sf"/>
</dbReference>
<evidence type="ECO:0000256" key="6">
    <source>
        <dbReference type="ARBA" id="ARBA00022801"/>
    </source>
</evidence>
<comment type="caution">
    <text evidence="12">The sequence shown here is derived from an EMBL/GenBank/DDBJ whole genome shotgun (WGS) entry which is preliminary data.</text>
</comment>
<evidence type="ECO:0000256" key="9">
    <source>
        <dbReference type="ARBA" id="ARBA00023134"/>
    </source>
</evidence>
<dbReference type="SUPFAM" id="SSF50447">
    <property type="entry name" value="Translation proteins"/>
    <property type="match status" value="1"/>
</dbReference>
<dbReference type="Pfam" id="PF09173">
    <property type="entry name" value="eIF2_C"/>
    <property type="match status" value="1"/>
</dbReference>